<keyword evidence="2" id="KW-0479">Metal-binding</keyword>
<evidence type="ECO:0000313" key="8">
    <source>
        <dbReference type="Proteomes" id="UP000694406"/>
    </source>
</evidence>
<evidence type="ECO:0000256" key="4">
    <source>
        <dbReference type="ARBA" id="ARBA00023014"/>
    </source>
</evidence>
<dbReference type="PANTHER" id="PTHR46491:SF3">
    <property type="entry name" value="CDGSH IRON-SULFUR DOMAIN-CONTAINING PROTEIN 3, MITOCHONDRIAL"/>
    <property type="match status" value="1"/>
</dbReference>
<keyword evidence="1" id="KW-0001">2Fe-2S</keyword>
<evidence type="ECO:0000256" key="1">
    <source>
        <dbReference type="ARBA" id="ARBA00022714"/>
    </source>
</evidence>
<evidence type="ECO:0000256" key="5">
    <source>
        <dbReference type="ARBA" id="ARBA00034078"/>
    </source>
</evidence>
<protein>
    <recommendedName>
        <fullName evidence="6">Iron-binding zinc finger CDGSH type domain-containing protein</fullName>
    </recommendedName>
</protein>
<evidence type="ECO:0000256" key="3">
    <source>
        <dbReference type="ARBA" id="ARBA00023004"/>
    </source>
</evidence>
<keyword evidence="8" id="KW-1185">Reference proteome</keyword>
<dbReference type="Gene3D" id="3.40.5.90">
    <property type="entry name" value="CDGSH iron-sulfur domain, mitoNEET-type"/>
    <property type="match status" value="2"/>
</dbReference>
<name>A0A8C5S610_LATLA</name>
<dbReference type="Pfam" id="PF09360">
    <property type="entry name" value="zf-CDGSH"/>
    <property type="match status" value="1"/>
</dbReference>
<dbReference type="GO" id="GO:0051537">
    <property type="term" value="F:2 iron, 2 sulfur cluster binding"/>
    <property type="evidence" value="ECO:0007669"/>
    <property type="project" value="UniProtKB-KW"/>
</dbReference>
<dbReference type="PANTHER" id="PTHR46491">
    <property type="entry name" value="CDGSH IRON SULFUR DOMAIN PROTEIN HOMOLOG"/>
    <property type="match status" value="1"/>
</dbReference>
<evidence type="ECO:0000256" key="2">
    <source>
        <dbReference type="ARBA" id="ARBA00022723"/>
    </source>
</evidence>
<dbReference type="GO" id="GO:0046872">
    <property type="term" value="F:metal ion binding"/>
    <property type="evidence" value="ECO:0007669"/>
    <property type="project" value="UniProtKB-KW"/>
</dbReference>
<evidence type="ECO:0000259" key="6">
    <source>
        <dbReference type="SMART" id="SM00704"/>
    </source>
</evidence>
<dbReference type="SMART" id="SM00704">
    <property type="entry name" value="ZnF_CDGSH"/>
    <property type="match status" value="2"/>
</dbReference>
<evidence type="ECO:0000313" key="7">
    <source>
        <dbReference type="Ensembl" id="ENSLLTP00000013784.1"/>
    </source>
</evidence>
<dbReference type="GO" id="GO:0005739">
    <property type="term" value="C:mitochondrion"/>
    <property type="evidence" value="ECO:0007669"/>
    <property type="project" value="TreeGrafter"/>
</dbReference>
<dbReference type="AlphaFoldDB" id="A0A8C5S610"/>
<organism evidence="7 8">
    <name type="scientific">Laticauda laticaudata</name>
    <name type="common">Blue-ringed sea krait</name>
    <name type="synonym">Blue-lipped sea krait</name>
    <dbReference type="NCBI Taxonomy" id="8630"/>
    <lineage>
        <taxon>Eukaryota</taxon>
        <taxon>Metazoa</taxon>
        <taxon>Chordata</taxon>
        <taxon>Craniata</taxon>
        <taxon>Vertebrata</taxon>
        <taxon>Euteleostomi</taxon>
        <taxon>Lepidosauria</taxon>
        <taxon>Squamata</taxon>
        <taxon>Bifurcata</taxon>
        <taxon>Unidentata</taxon>
        <taxon>Episquamata</taxon>
        <taxon>Toxicofera</taxon>
        <taxon>Serpentes</taxon>
        <taxon>Colubroidea</taxon>
        <taxon>Elapidae</taxon>
        <taxon>Laticaudinae</taxon>
        <taxon>Laticauda</taxon>
    </lineage>
</organism>
<dbReference type="InterPro" id="IPR018967">
    <property type="entry name" value="FeS-contain_CDGSH-typ"/>
</dbReference>
<proteinExistence type="predicted"/>
<dbReference type="InterPro" id="IPR042216">
    <property type="entry name" value="MitoNEET_CISD"/>
</dbReference>
<reference evidence="7" key="1">
    <citation type="submission" date="2025-08" db="UniProtKB">
        <authorList>
            <consortium name="Ensembl"/>
        </authorList>
    </citation>
    <scope>IDENTIFICATION</scope>
</reference>
<reference evidence="7" key="2">
    <citation type="submission" date="2025-09" db="UniProtKB">
        <authorList>
            <consortium name="Ensembl"/>
        </authorList>
    </citation>
    <scope>IDENTIFICATION</scope>
</reference>
<feature type="domain" description="Iron-binding zinc finger CDGSH type" evidence="6">
    <location>
        <begin position="82"/>
        <end position="119"/>
    </location>
</feature>
<sequence length="212" mass="23507">MPGLQKAKGIVASPGASFCRLFFSQVRNCSALSASSVKPVIAAKEPFPVDLIAEKRYAWCACGHSQKQPFCDGTHKKSAPEMSPLRFIAEESKKAWLCGCKYTKNPPYCDGTHKEDFVQKSDLHSQPQFGILLFLGNPEQRLPHLPGYYMDCLRIENCHFLAQVIVFLLCFRNYAIQVGVSLVASSLLQLNYNLVSNSCLRQSLASTQAAQV</sequence>
<dbReference type="Proteomes" id="UP000694406">
    <property type="component" value="Unplaced"/>
</dbReference>
<keyword evidence="3" id="KW-0408">Iron</keyword>
<accession>A0A8C5S610</accession>
<keyword evidence="4" id="KW-0411">Iron-sulfur</keyword>
<dbReference type="InterPro" id="IPR052950">
    <property type="entry name" value="CISD"/>
</dbReference>
<comment type="cofactor">
    <cofactor evidence="5">
        <name>[2Fe-2S] cluster</name>
        <dbReference type="ChEBI" id="CHEBI:190135"/>
    </cofactor>
</comment>
<dbReference type="Ensembl" id="ENSLLTT00000014324.1">
    <property type="protein sequence ID" value="ENSLLTP00000013784.1"/>
    <property type="gene ID" value="ENSLLTG00000010578.1"/>
</dbReference>
<feature type="domain" description="Iron-binding zinc finger CDGSH type" evidence="6">
    <location>
        <begin position="44"/>
        <end position="81"/>
    </location>
</feature>
<dbReference type="GeneTree" id="ENSGT00940000165589"/>